<dbReference type="CDD" id="cd04301">
    <property type="entry name" value="NAT_SF"/>
    <property type="match status" value="1"/>
</dbReference>
<reference evidence="2" key="2">
    <citation type="submission" date="2020-09" db="EMBL/GenBank/DDBJ databases">
        <authorList>
            <person name="Sun Q."/>
            <person name="Ohkuma M."/>
        </authorList>
    </citation>
    <scope>NUCLEOTIDE SEQUENCE</scope>
    <source>
        <strain evidence="2">JCM 4646</strain>
    </source>
</reference>
<protein>
    <recommendedName>
        <fullName evidence="1">N-acetyltransferase domain-containing protein</fullName>
    </recommendedName>
</protein>
<dbReference type="Gene3D" id="3.40.630.30">
    <property type="match status" value="1"/>
</dbReference>
<gene>
    <name evidence="2" type="ORF">GCM10018781_51930</name>
</gene>
<proteinExistence type="predicted"/>
<name>A0A919G485_9ACTN</name>
<dbReference type="EMBL" id="BNBO01000034">
    <property type="protein sequence ID" value="GHH77777.1"/>
    <property type="molecule type" value="Genomic_DNA"/>
</dbReference>
<reference evidence="2" key="1">
    <citation type="journal article" date="2014" name="Int. J. Syst. Evol. Microbiol.">
        <title>Complete genome sequence of Corynebacterium casei LMG S-19264T (=DSM 44701T), isolated from a smear-ripened cheese.</title>
        <authorList>
            <consortium name="US DOE Joint Genome Institute (JGI-PGF)"/>
            <person name="Walter F."/>
            <person name="Albersmeier A."/>
            <person name="Kalinowski J."/>
            <person name="Ruckert C."/>
        </authorList>
    </citation>
    <scope>NUCLEOTIDE SEQUENCE</scope>
    <source>
        <strain evidence="2">JCM 4646</strain>
    </source>
</reference>
<sequence>MDAQGMDERDIDERDIEKEKCMSWDIREALDEGEVRSCWPVFRELRLNIASEELFVDRWRNQRAEGYRIVLLEREGEVQAVAGFRILHSMAWGRILYLDDLGALSDQHGGGLGTALLRHVQQLARDAGCEAVHLDTGHQRHRAHRAYLRNGFVFDSHHLQWRVTDA</sequence>
<evidence type="ECO:0000313" key="3">
    <source>
        <dbReference type="Proteomes" id="UP000617734"/>
    </source>
</evidence>
<evidence type="ECO:0000313" key="2">
    <source>
        <dbReference type="EMBL" id="GHH77777.1"/>
    </source>
</evidence>
<evidence type="ECO:0000259" key="1">
    <source>
        <dbReference type="PROSITE" id="PS51186"/>
    </source>
</evidence>
<comment type="caution">
    <text evidence="2">The sequence shown here is derived from an EMBL/GenBank/DDBJ whole genome shotgun (WGS) entry which is preliminary data.</text>
</comment>
<feature type="domain" description="N-acetyltransferase" evidence="1">
    <location>
        <begin position="33"/>
        <end position="166"/>
    </location>
</feature>
<accession>A0A919G485</accession>
<dbReference type="Pfam" id="PF00583">
    <property type="entry name" value="Acetyltransf_1"/>
    <property type="match status" value="1"/>
</dbReference>
<dbReference type="AlphaFoldDB" id="A0A919G485"/>
<dbReference type="InterPro" id="IPR000182">
    <property type="entry name" value="GNAT_dom"/>
</dbReference>
<dbReference type="PROSITE" id="PS51186">
    <property type="entry name" value="GNAT"/>
    <property type="match status" value="1"/>
</dbReference>
<dbReference type="GO" id="GO:0016747">
    <property type="term" value="F:acyltransferase activity, transferring groups other than amino-acyl groups"/>
    <property type="evidence" value="ECO:0007669"/>
    <property type="project" value="InterPro"/>
</dbReference>
<dbReference type="InterPro" id="IPR016181">
    <property type="entry name" value="Acyl_CoA_acyltransferase"/>
</dbReference>
<dbReference type="Proteomes" id="UP000617734">
    <property type="component" value="Unassembled WGS sequence"/>
</dbReference>
<dbReference type="SUPFAM" id="SSF55729">
    <property type="entry name" value="Acyl-CoA N-acyltransferases (Nat)"/>
    <property type="match status" value="1"/>
</dbReference>
<organism evidence="2 3">
    <name type="scientific">Kitasatospora indigofera</name>
    <dbReference type="NCBI Taxonomy" id="67307"/>
    <lineage>
        <taxon>Bacteria</taxon>
        <taxon>Bacillati</taxon>
        <taxon>Actinomycetota</taxon>
        <taxon>Actinomycetes</taxon>
        <taxon>Kitasatosporales</taxon>
        <taxon>Streptomycetaceae</taxon>
        <taxon>Kitasatospora</taxon>
    </lineage>
</organism>
<keyword evidence="3" id="KW-1185">Reference proteome</keyword>